<dbReference type="RefSeq" id="WP_003599522.1">
    <property type="nucleotide sequence ID" value="NZ_AGJK01000045.1"/>
</dbReference>
<dbReference type="Proteomes" id="UP000004382">
    <property type="component" value="Unassembled WGS sequence"/>
</dbReference>
<dbReference type="PATRIC" id="fig|882800.3.peg.2137"/>
<dbReference type="EMBL" id="AGJK01000045">
    <property type="protein sequence ID" value="EHP92935.1"/>
    <property type="molecule type" value="Genomic_DNA"/>
</dbReference>
<accession>H1KHQ7</accession>
<comment type="caution">
    <text evidence="2">The sequence shown here is derived from an EMBL/GenBank/DDBJ whole genome shotgun (WGS) entry which is preliminary data.</text>
</comment>
<name>H1KHQ7_METEX</name>
<protein>
    <submittedName>
        <fullName evidence="2">Uncharacterized protein</fullName>
    </submittedName>
</protein>
<sequence>MSNARRTKTQAAEPSLRERVKVARASASRLSRRSGQAEAGPDPILAAIERHRVAARAFRDSADEADRTWEVQGGRDPAAEAAWQAADLAQIEAWNALFDTQPTTAAGLVALLRHVGEHAESMLDTGGTYTAASIFDGMASHVAALSGQLHGSRHCQASIIAARLGTSAAEWFTADDEGRAGELKRGAVEKRITTLSEAISYTRAASPAGMMGQLAVAFCAVDTVLNGRADLREAGARRAERCLLSIAAALCALSGIDREGCGASYMMSGQIDWMACLSPEAA</sequence>
<proteinExistence type="predicted"/>
<dbReference type="AlphaFoldDB" id="H1KHQ7"/>
<feature type="region of interest" description="Disordered" evidence="1">
    <location>
        <begin position="1"/>
        <end position="42"/>
    </location>
</feature>
<gene>
    <name evidence="2" type="ORF">MetexDRAFT_2169</name>
</gene>
<evidence type="ECO:0000313" key="2">
    <source>
        <dbReference type="EMBL" id="EHP92935.1"/>
    </source>
</evidence>
<reference evidence="2 3" key="1">
    <citation type="submission" date="2011-09" db="EMBL/GenBank/DDBJ databases">
        <title>The draft genome of Methylobacterium extorquens DSM 13060.</title>
        <authorList>
            <consortium name="US DOE Joint Genome Institute (JGI-PGF)"/>
            <person name="Lucas S."/>
            <person name="Han J."/>
            <person name="Lapidus A."/>
            <person name="Cheng J.-F."/>
            <person name="Goodwin L."/>
            <person name="Pitluck S."/>
            <person name="Peters L."/>
            <person name="Land M.L."/>
            <person name="Hauser L."/>
            <person name="Koskimaki J."/>
            <person name="Halonen O."/>
            <person name="Pirttila A."/>
            <person name="Frank C."/>
            <person name="Woyke T.J."/>
        </authorList>
    </citation>
    <scope>NUCLEOTIDE SEQUENCE [LARGE SCALE GENOMIC DNA]</scope>
    <source>
        <strain evidence="2 3">DSM 13060</strain>
    </source>
</reference>
<evidence type="ECO:0000313" key="3">
    <source>
        <dbReference type="Proteomes" id="UP000004382"/>
    </source>
</evidence>
<evidence type="ECO:0000256" key="1">
    <source>
        <dbReference type="SAM" id="MobiDB-lite"/>
    </source>
</evidence>
<organism evidence="2 3">
    <name type="scientific">Methylorubrum extorquens DSM 13060</name>
    <dbReference type="NCBI Taxonomy" id="882800"/>
    <lineage>
        <taxon>Bacteria</taxon>
        <taxon>Pseudomonadati</taxon>
        <taxon>Pseudomonadota</taxon>
        <taxon>Alphaproteobacteria</taxon>
        <taxon>Hyphomicrobiales</taxon>
        <taxon>Methylobacteriaceae</taxon>
        <taxon>Methylorubrum</taxon>
    </lineage>
</organism>